<protein>
    <recommendedName>
        <fullName evidence="11">5'-nucleotidase</fullName>
    </recommendedName>
</protein>
<dbReference type="Pfam" id="PF05761">
    <property type="entry name" value="5_nucleotid"/>
    <property type="match status" value="1"/>
</dbReference>
<keyword evidence="10" id="KW-1185">Reference proteome</keyword>
<keyword evidence="7" id="KW-0175">Coiled coil</keyword>
<keyword evidence="4 6" id="KW-0460">Magnesium</keyword>
<feature type="compositionally biased region" description="Acidic residues" evidence="8">
    <location>
        <begin position="33"/>
        <end position="50"/>
    </location>
</feature>
<feature type="coiled-coil region" evidence="7">
    <location>
        <begin position="465"/>
        <end position="492"/>
    </location>
</feature>
<dbReference type="PIRSF" id="PIRSF017434">
    <property type="entry name" value="Purine_5'-nucleotidase"/>
    <property type="match status" value="1"/>
</dbReference>
<dbReference type="Gene3D" id="3.40.50.1000">
    <property type="entry name" value="HAD superfamily/HAD-like"/>
    <property type="match status" value="2"/>
</dbReference>
<feature type="active site" description="Nucleophile" evidence="5">
    <location>
        <position position="82"/>
    </location>
</feature>
<proteinExistence type="inferred from homology"/>
<dbReference type="InterPro" id="IPR008380">
    <property type="entry name" value="HAD-SF_hydro_IG_5-nucl"/>
</dbReference>
<feature type="region of interest" description="Disordered" evidence="8">
    <location>
        <begin position="23"/>
        <end position="50"/>
    </location>
</feature>
<evidence type="ECO:0008006" key="11">
    <source>
        <dbReference type="Google" id="ProtNLM"/>
    </source>
</evidence>
<evidence type="ECO:0000256" key="6">
    <source>
        <dbReference type="PIRSR" id="PIRSR017434-2"/>
    </source>
</evidence>
<sequence length="555" mass="62520">MPVATRMESLAQRRGVVCATQVSASSSSVRLDNEEEEEEEEEEECETDEYGFELEECEEELERQIFCNRELNMNQIKAVGFDMDYTLAQYNVEFDLLAFEGAKEKLIGMGYPAAAVLGFSFDPNAHRRGLVIDKIRGNVIKVDRHKYCKAAYHGTRELTAEERKRIYVGVADETPTFTGDDYVNVDSLFQLIDASLFAQIVDAIEAAPDDARLGAEDRAFLLAKPFREAYTNVRHAVDLCHHDGVIKDRVAEDPGKYILPDPDLVPMLRNFKQAGKQVFCLTNSLFDYTNVVMNFLTGSDVDGREWLDLFDLVIVGAAKPAFLSPDARRDLLRVDVTTNRGTLHNLCGAPVFEVGADAFLEREGKVFQGGGYKALHALLQLESGSQLLYVGDHIFSDVLRSKRSLGWRTALVVPELEDEIRVALSLKKLNRDVDRRIAECDAAETLADEIRRAALVKHHLDDQDKRRQDALLNEAEIRKNQARDALRVARAHAHSEFHEEWGSIFRAGHIASRFAKQVVDYACIYTSRASNLLRTSPYRHFRPHADSLPHDVGGV</sequence>
<keyword evidence="2 6" id="KW-0479">Metal-binding</keyword>
<gene>
    <name evidence="9" type="ORF">CTAYLR_004816</name>
</gene>
<accession>A0AAD7UNK3</accession>
<keyword evidence="3" id="KW-0378">Hydrolase</keyword>
<feature type="binding site" evidence="6">
    <location>
        <position position="82"/>
    </location>
    <ligand>
        <name>Mg(2+)</name>
        <dbReference type="ChEBI" id="CHEBI:18420"/>
    </ligand>
</feature>
<comment type="caution">
    <text evidence="9">The sequence shown here is derived from an EMBL/GenBank/DDBJ whole genome shotgun (WGS) entry which is preliminary data.</text>
</comment>
<dbReference type="GO" id="GO:0046872">
    <property type="term" value="F:metal ion binding"/>
    <property type="evidence" value="ECO:0007669"/>
    <property type="project" value="UniProtKB-KW"/>
</dbReference>
<reference evidence="9" key="1">
    <citation type="submission" date="2023-01" db="EMBL/GenBank/DDBJ databases">
        <title>Metagenome sequencing of chrysophaentin producing Chrysophaeum taylorii.</title>
        <authorList>
            <person name="Davison J."/>
            <person name="Bewley C."/>
        </authorList>
    </citation>
    <scope>NUCLEOTIDE SEQUENCE</scope>
    <source>
        <strain evidence="9">NIES-1699</strain>
    </source>
</reference>
<evidence type="ECO:0000256" key="5">
    <source>
        <dbReference type="PIRSR" id="PIRSR017434-1"/>
    </source>
</evidence>
<dbReference type="InterPro" id="IPR016695">
    <property type="entry name" value="Pur_nucleotidase"/>
</dbReference>
<evidence type="ECO:0000256" key="8">
    <source>
        <dbReference type="SAM" id="MobiDB-lite"/>
    </source>
</evidence>
<evidence type="ECO:0000313" key="9">
    <source>
        <dbReference type="EMBL" id="KAJ8613155.1"/>
    </source>
</evidence>
<name>A0AAD7UNK3_9STRA</name>
<evidence type="ECO:0000313" key="10">
    <source>
        <dbReference type="Proteomes" id="UP001230188"/>
    </source>
</evidence>
<evidence type="ECO:0000256" key="4">
    <source>
        <dbReference type="ARBA" id="ARBA00022842"/>
    </source>
</evidence>
<dbReference type="InterPro" id="IPR036412">
    <property type="entry name" value="HAD-like_sf"/>
</dbReference>
<dbReference type="Proteomes" id="UP001230188">
    <property type="component" value="Unassembled WGS sequence"/>
</dbReference>
<feature type="binding site" evidence="6">
    <location>
        <position position="392"/>
    </location>
    <ligand>
        <name>Mg(2+)</name>
        <dbReference type="ChEBI" id="CHEBI:18420"/>
    </ligand>
</feature>
<dbReference type="GO" id="GO:0008253">
    <property type="term" value="F:5'-nucleotidase activity"/>
    <property type="evidence" value="ECO:0007669"/>
    <property type="project" value="TreeGrafter"/>
</dbReference>
<comment type="cofactor">
    <cofactor evidence="6">
        <name>Mg(2+)</name>
        <dbReference type="ChEBI" id="CHEBI:18420"/>
    </cofactor>
    <text evidence="6">Binds 1 Mg(2+) ion per subunit.</text>
</comment>
<dbReference type="EMBL" id="JAQMWT010000036">
    <property type="protein sequence ID" value="KAJ8613155.1"/>
    <property type="molecule type" value="Genomic_DNA"/>
</dbReference>
<feature type="active site" description="Proton donor" evidence="5">
    <location>
        <position position="84"/>
    </location>
</feature>
<feature type="binding site" evidence="6">
    <location>
        <position position="84"/>
    </location>
    <ligand>
        <name>GMP</name>
        <dbReference type="ChEBI" id="CHEBI:58115"/>
    </ligand>
</feature>
<evidence type="ECO:0000256" key="2">
    <source>
        <dbReference type="ARBA" id="ARBA00022723"/>
    </source>
</evidence>
<comment type="similarity">
    <text evidence="1">Belongs to the 5'(3')-deoxyribonucleotidase family.</text>
</comment>
<dbReference type="AlphaFoldDB" id="A0AAD7UNK3"/>
<dbReference type="InterPro" id="IPR023214">
    <property type="entry name" value="HAD_sf"/>
</dbReference>
<dbReference type="PANTHER" id="PTHR12103">
    <property type="entry name" value="5'-NUCLEOTIDASE DOMAIN-CONTAINING"/>
    <property type="match status" value="1"/>
</dbReference>
<dbReference type="NCBIfam" id="TIGR02244">
    <property type="entry name" value="HAD-IG-Ncltidse"/>
    <property type="match status" value="1"/>
</dbReference>
<evidence type="ECO:0000256" key="1">
    <source>
        <dbReference type="ARBA" id="ARBA00009589"/>
    </source>
</evidence>
<evidence type="ECO:0000256" key="7">
    <source>
        <dbReference type="SAM" id="Coils"/>
    </source>
</evidence>
<dbReference type="SUPFAM" id="SSF56784">
    <property type="entry name" value="HAD-like"/>
    <property type="match status" value="1"/>
</dbReference>
<organism evidence="9 10">
    <name type="scientific">Chrysophaeum taylorii</name>
    <dbReference type="NCBI Taxonomy" id="2483200"/>
    <lineage>
        <taxon>Eukaryota</taxon>
        <taxon>Sar</taxon>
        <taxon>Stramenopiles</taxon>
        <taxon>Ochrophyta</taxon>
        <taxon>Pelagophyceae</taxon>
        <taxon>Pelagomonadales</taxon>
        <taxon>Pelagomonadaceae</taxon>
        <taxon>Chrysophaeum</taxon>
    </lineage>
</organism>
<evidence type="ECO:0000256" key="3">
    <source>
        <dbReference type="ARBA" id="ARBA00022801"/>
    </source>
</evidence>
<dbReference type="PANTHER" id="PTHR12103:SF15">
    <property type="entry name" value="CYTOSOLIC PURINE 5'-NUCLEOTIDASE"/>
    <property type="match status" value="1"/>
</dbReference>